<feature type="domain" description="DUF6292" evidence="2">
    <location>
        <begin position="23"/>
        <end position="109"/>
    </location>
</feature>
<dbReference type="InterPro" id="IPR046259">
    <property type="entry name" value="DUF6292"/>
</dbReference>
<evidence type="ECO:0000259" key="2">
    <source>
        <dbReference type="Pfam" id="PF19809"/>
    </source>
</evidence>
<dbReference type="Proteomes" id="UP000481360">
    <property type="component" value="Unassembled WGS sequence"/>
</dbReference>
<gene>
    <name evidence="3" type="ORF">G7043_39975</name>
</gene>
<evidence type="ECO:0000313" key="4">
    <source>
        <dbReference type="Proteomes" id="UP000481360"/>
    </source>
</evidence>
<evidence type="ECO:0000256" key="1">
    <source>
        <dbReference type="SAM" id="MobiDB-lite"/>
    </source>
</evidence>
<feature type="region of interest" description="Disordered" evidence="1">
    <location>
        <begin position="110"/>
        <end position="129"/>
    </location>
</feature>
<evidence type="ECO:0000313" key="3">
    <source>
        <dbReference type="EMBL" id="NGY65105.1"/>
    </source>
</evidence>
<accession>A0A7C9RWJ7</accession>
<protein>
    <recommendedName>
        <fullName evidence="2">DUF6292 domain-containing protein</fullName>
    </recommendedName>
</protein>
<dbReference type="RefSeq" id="WP_166053935.1">
    <property type="nucleotide sequence ID" value="NZ_JAAMPJ010000015.1"/>
</dbReference>
<dbReference type="AlphaFoldDB" id="A0A7C9RWJ7"/>
<name>A0A7C9RWJ7_9PSEU</name>
<comment type="caution">
    <text evidence="3">The sequence shown here is derived from an EMBL/GenBank/DDBJ whole genome shotgun (WGS) entry which is preliminary data.</text>
</comment>
<reference evidence="3 4" key="1">
    <citation type="submission" date="2020-03" db="EMBL/GenBank/DDBJ databases">
        <title>Isolation and identification of active actinomycetes.</title>
        <authorList>
            <person name="Sun X."/>
        </authorList>
    </citation>
    <scope>NUCLEOTIDE SEQUENCE [LARGE SCALE GENOMIC DNA]</scope>
    <source>
        <strain evidence="3 4">NEAU-D13</strain>
    </source>
</reference>
<keyword evidence="4" id="KW-1185">Reference proteome</keyword>
<feature type="compositionally biased region" description="Basic and acidic residues" evidence="1">
    <location>
        <begin position="113"/>
        <end position="129"/>
    </location>
</feature>
<organism evidence="3 4">
    <name type="scientific">Lentzea alba</name>
    <dbReference type="NCBI Taxonomy" id="2714351"/>
    <lineage>
        <taxon>Bacteria</taxon>
        <taxon>Bacillati</taxon>
        <taxon>Actinomycetota</taxon>
        <taxon>Actinomycetes</taxon>
        <taxon>Pseudonocardiales</taxon>
        <taxon>Pseudonocardiaceae</taxon>
        <taxon>Lentzea</taxon>
    </lineage>
</organism>
<dbReference type="EMBL" id="JAAMPJ010000015">
    <property type="protein sequence ID" value="NGY65105.1"/>
    <property type="molecule type" value="Genomic_DNA"/>
</dbReference>
<proteinExistence type="predicted"/>
<dbReference type="Pfam" id="PF19809">
    <property type="entry name" value="DUF6292"/>
    <property type="match status" value="1"/>
</dbReference>
<sequence>MTTWVADRADHTAWYAEHSLRRYVEAVALAVGQPADGVASELADTATGYIALTARSPAFPDRDLMLTWSGNSGWALATEPASPAQQPRVLARLTAEVRPSPSQVARFVTRTLTAERHGNVPRPERGERP</sequence>